<keyword evidence="5" id="KW-1185">Reference proteome</keyword>
<reference evidence="4 5" key="1">
    <citation type="journal article" date="2011" name="J. Bacteriol.">
        <title>Complete genome sequence of Metallosphaera cuprina, a metal sulfide-oxidizing archaeon from a hot spring.</title>
        <authorList>
            <person name="Liu L.J."/>
            <person name="You X.Y."/>
            <person name="Zheng H."/>
            <person name="Wang S."/>
            <person name="Jiang C.Y."/>
            <person name="Liu S.J."/>
        </authorList>
    </citation>
    <scope>NUCLEOTIDE SEQUENCE [LARGE SCALE GENOMIC DNA]</scope>
    <source>
        <strain evidence="4 5">Ar-4</strain>
    </source>
</reference>
<evidence type="ECO:0000256" key="1">
    <source>
        <dbReference type="ARBA" id="ARBA00023118"/>
    </source>
</evidence>
<dbReference type="PANTHER" id="PTHR35579:SF3">
    <property type="entry name" value="CRISPR SYSTEM CMS ENDORIBONUCLEASE CSM3"/>
    <property type="match status" value="1"/>
</dbReference>
<organism evidence="4 5">
    <name type="scientific">Metallosphaera cuprina (strain Ar-4)</name>
    <dbReference type="NCBI Taxonomy" id="1006006"/>
    <lineage>
        <taxon>Archaea</taxon>
        <taxon>Thermoproteota</taxon>
        <taxon>Thermoprotei</taxon>
        <taxon>Sulfolobales</taxon>
        <taxon>Sulfolobaceae</taxon>
        <taxon>Metallosphaera</taxon>
    </lineage>
</organism>
<dbReference type="Proteomes" id="UP000007812">
    <property type="component" value="Chromosome"/>
</dbReference>
<dbReference type="InterPro" id="IPR005537">
    <property type="entry name" value="RAMP_III_fam"/>
</dbReference>
<dbReference type="STRING" id="1006006.Mcup_1138"/>
<dbReference type="PATRIC" id="fig|1006006.8.peg.1133"/>
<keyword evidence="1" id="KW-0051">Antiviral defense</keyword>
<sequence length="229" mass="25642">MILNVEVKNLSSLTIGGTSGLESADIPMTKLIFPGSTLKGVMRTSLHLAIKEWEEELKEELRKENKEMLTSCGEIDPAFISVAHANDKKGTCDVCSLFGFPSPNAQGRGKVSVHLEVSDRLEKVERYTLTRVKINDSTQTSEKGSLFTQEVYRPGTVFKFRIELNSNDEKDLLMVLLSLYYLRLYRVGRGGMVDLRLLNDENQLCTSCGELTKKLIKALKSWMTEGDGL</sequence>
<dbReference type="GeneID" id="10493329"/>
<feature type="domain" description="CRISPR type III-associated protein" evidence="3">
    <location>
        <begin position="10"/>
        <end position="189"/>
    </location>
</feature>
<evidence type="ECO:0000256" key="2">
    <source>
        <dbReference type="SAM" id="Coils"/>
    </source>
</evidence>
<feature type="coiled-coil region" evidence="2">
    <location>
        <begin position="43"/>
        <end position="70"/>
    </location>
</feature>
<dbReference type="AlphaFoldDB" id="F4G345"/>
<evidence type="ECO:0000313" key="4">
    <source>
        <dbReference type="EMBL" id="AEB95243.1"/>
    </source>
</evidence>
<protein>
    <recommendedName>
        <fullName evidence="3">CRISPR type III-associated protein domain-containing protein</fullName>
    </recommendedName>
</protein>
<gene>
    <name evidence="4" type="ordered locus">Mcup_1138</name>
</gene>
<proteinExistence type="predicted"/>
<dbReference type="OrthoDB" id="42533at2157"/>
<dbReference type="EMBL" id="CP002656">
    <property type="protein sequence ID" value="AEB95243.1"/>
    <property type="molecule type" value="Genomic_DNA"/>
</dbReference>
<accession>F4G345</accession>
<dbReference type="GO" id="GO:0051607">
    <property type="term" value="P:defense response to virus"/>
    <property type="evidence" value="ECO:0007669"/>
    <property type="project" value="UniProtKB-KW"/>
</dbReference>
<keyword evidence="2" id="KW-0175">Coiled coil</keyword>
<dbReference type="InterPro" id="IPR052216">
    <property type="entry name" value="CRISPR_Csm3_endoribonuclease"/>
</dbReference>
<evidence type="ECO:0000259" key="3">
    <source>
        <dbReference type="Pfam" id="PF03787"/>
    </source>
</evidence>
<dbReference type="eggNOG" id="arCOG02659">
    <property type="taxonomic scope" value="Archaea"/>
</dbReference>
<dbReference type="HOGENOM" id="CLU_1302644_0_0_2"/>
<dbReference type="RefSeq" id="WP_013737741.1">
    <property type="nucleotide sequence ID" value="NC_015435.1"/>
</dbReference>
<dbReference type="KEGG" id="mcn:Mcup_1138"/>
<dbReference type="PANTHER" id="PTHR35579">
    <property type="entry name" value="CRISPR SYSTEM CMS ENDORIBONUCLEASE CSM3"/>
    <property type="match status" value="1"/>
</dbReference>
<evidence type="ECO:0000313" key="5">
    <source>
        <dbReference type="Proteomes" id="UP000007812"/>
    </source>
</evidence>
<dbReference type="Pfam" id="PF03787">
    <property type="entry name" value="RAMPs"/>
    <property type="match status" value="1"/>
</dbReference>
<name>F4G345_METCR</name>